<proteinExistence type="predicted"/>
<feature type="domain" description="PEGA" evidence="2">
    <location>
        <begin position="74"/>
        <end position="138"/>
    </location>
</feature>
<sequence length="353" mass="37317">MNMSERHSHEPDRIDELLGSLHESRMAQEAPAGISVLPPAPQRPHRSRIWIVFVLIAAVAAAAVFLLLQGRAASLNIRSFPSGAIVFLDKQQVGTTPLVLPHVTPGTHAIQIRMSGWDTWNGATTAARGSTTQVIANMTHAAYSLIVTSTPPGATVTLDGTTKGVTPLTLIGLKPRNYGLVISLKGYAAISRTVDLSDGTQSTQDFSLIKAFGKLSIVSNPAGAQVIIDGKSRGVTPLKVDSFPVGDYALTLKLDGSTDITDTLSVKAGIPLAKQYKFDAELGELAVSTDPAGASVTIDGQVMSQIAPFTFSKLKEGTHEVELDLPGYLPWSGEASVSKGQTSRLSIALTKLQ</sequence>
<keyword evidence="1" id="KW-1133">Transmembrane helix</keyword>
<feature type="domain" description="PEGA" evidence="2">
    <location>
        <begin position="283"/>
        <end position="352"/>
    </location>
</feature>
<feature type="transmembrane region" description="Helical" evidence="1">
    <location>
        <begin position="49"/>
        <end position="68"/>
    </location>
</feature>
<dbReference type="EMBL" id="QXIU01000039">
    <property type="protein sequence ID" value="RIE14947.1"/>
    <property type="molecule type" value="Genomic_DNA"/>
</dbReference>
<name>A0A398DS52_9BACT</name>
<dbReference type="Proteomes" id="UP000266260">
    <property type="component" value="Unassembled WGS sequence"/>
</dbReference>
<keyword evidence="1" id="KW-0812">Transmembrane</keyword>
<keyword evidence="1" id="KW-0472">Membrane</keyword>
<protein>
    <submittedName>
        <fullName evidence="4">PEGA domain-containing protein</fullName>
    </submittedName>
</protein>
<dbReference type="Pfam" id="PF08308">
    <property type="entry name" value="PEGA"/>
    <property type="match status" value="4"/>
</dbReference>
<dbReference type="PANTHER" id="PTHR36194:SF1">
    <property type="entry name" value="S-LAYER-LIKE PROTEIN"/>
    <property type="match status" value="1"/>
</dbReference>
<keyword evidence="5" id="KW-1185">Reference proteome</keyword>
<comment type="caution">
    <text evidence="4">The sequence shown here is derived from an EMBL/GenBank/DDBJ whole genome shotgun (WGS) entry which is preliminary data.</text>
</comment>
<evidence type="ECO:0000313" key="6">
    <source>
        <dbReference type="Proteomes" id="UP000266489"/>
    </source>
</evidence>
<gene>
    <name evidence="4" type="ORF">SMC5_01415</name>
    <name evidence="3" type="ORF">SMC6_01565</name>
</gene>
<evidence type="ECO:0000313" key="5">
    <source>
        <dbReference type="Proteomes" id="UP000266260"/>
    </source>
</evidence>
<evidence type="ECO:0000259" key="2">
    <source>
        <dbReference type="Pfam" id="PF08308"/>
    </source>
</evidence>
<evidence type="ECO:0000256" key="1">
    <source>
        <dbReference type="SAM" id="Phobius"/>
    </source>
</evidence>
<reference evidence="5 6" key="1">
    <citation type="submission" date="2018-09" db="EMBL/GenBank/DDBJ databases">
        <title>Discovery and Ecogenomic Context for Candidatus Cryosericales, a Global Caldiserica Order Active in Thawing Permafrost.</title>
        <authorList>
            <person name="Martinez M.A."/>
            <person name="Woodcroft B.J."/>
            <person name="Ignacio Espinoza J.C."/>
            <person name="Zayed A."/>
            <person name="Singleton C.M."/>
            <person name="Boyd J."/>
            <person name="Li Y.-F."/>
            <person name="Purvine S."/>
            <person name="Maughan H."/>
            <person name="Hodgkins S.B."/>
            <person name="Anderson D."/>
            <person name="Sederholm M."/>
            <person name="Temperton B."/>
            <person name="Saleska S.R."/>
            <person name="Tyson G.W."/>
            <person name="Rich V.I."/>
        </authorList>
    </citation>
    <scope>NUCLEOTIDE SEQUENCE [LARGE SCALE GENOMIC DNA]</scope>
    <source>
        <strain evidence="4 6">SMC5</strain>
        <strain evidence="3 5">SMC6</strain>
    </source>
</reference>
<feature type="domain" description="PEGA" evidence="2">
    <location>
        <begin position="143"/>
        <end position="201"/>
    </location>
</feature>
<dbReference type="PANTHER" id="PTHR36194">
    <property type="entry name" value="S-LAYER-LIKE PROTEIN"/>
    <property type="match status" value="1"/>
</dbReference>
<dbReference type="EMBL" id="QXIT01000031">
    <property type="protein sequence ID" value="RIE10296.1"/>
    <property type="molecule type" value="Genomic_DNA"/>
</dbReference>
<dbReference type="AlphaFoldDB" id="A0A398DS52"/>
<accession>A0A398DS52</accession>
<organism evidence="4 6">
    <name type="scientific">Candidatus Cryosericum odellii</name>
    <dbReference type="NCBI Taxonomy" id="2290917"/>
    <lineage>
        <taxon>Bacteria</taxon>
        <taxon>Pseudomonadati</taxon>
        <taxon>Caldisericota/Cryosericota group</taxon>
        <taxon>Candidatus Cryosericota</taxon>
        <taxon>Candidatus Cryosericia</taxon>
        <taxon>Candidatus Cryosericales</taxon>
        <taxon>Candidatus Cryosericaceae</taxon>
        <taxon>Candidatus Cryosericum</taxon>
    </lineage>
</organism>
<feature type="domain" description="PEGA" evidence="2">
    <location>
        <begin position="213"/>
        <end position="272"/>
    </location>
</feature>
<evidence type="ECO:0000313" key="3">
    <source>
        <dbReference type="EMBL" id="RIE10296.1"/>
    </source>
</evidence>
<accession>A0A398D447</accession>
<evidence type="ECO:0000313" key="4">
    <source>
        <dbReference type="EMBL" id="RIE14947.1"/>
    </source>
</evidence>
<dbReference type="InterPro" id="IPR013229">
    <property type="entry name" value="PEGA"/>
</dbReference>
<dbReference type="OrthoDB" id="5483179at2"/>
<dbReference type="Proteomes" id="UP000266489">
    <property type="component" value="Unassembled WGS sequence"/>
</dbReference>